<feature type="compositionally biased region" description="Polar residues" evidence="1">
    <location>
        <begin position="283"/>
        <end position="301"/>
    </location>
</feature>
<dbReference type="OrthoDB" id="5364312at2759"/>
<feature type="compositionally biased region" description="Low complexity" evidence="1">
    <location>
        <begin position="157"/>
        <end position="173"/>
    </location>
</feature>
<dbReference type="PANTHER" id="PTHR42111:SF1">
    <property type="entry name" value="YALI0D23727P"/>
    <property type="match status" value="1"/>
</dbReference>
<sequence length="330" mass="35395">MSINSNLKHGNQFSSDSTAARSPAASSMIFERSVQDNFLTGSPSFYNKKLLPSSFSPCTNHHTQEDFIPAVLDASTQALARNNVNPDNINVISARHPSAVPLSGPGSPVTAHGNNEFSGTPFSNGNPLSRNRTNSINNTFSALSRNSSGTNLTTVRNTLSNSGLSSPNNNSSNMHGFTPVISRLSRTNSIQTQNRIDRQDHYGEQSRENPEGETPSVLSFYSFADVIKTEGASSTSPKTTTNHASFDSSNTAPSDGGPICRHMSTSSNYIPHTALFTKHQLASHPSNGNGDNDNCAFSFQDNESDDTDDGLHMSSLGDTLRKCSISCAER</sequence>
<keyword evidence="3" id="KW-1185">Reference proteome</keyword>
<dbReference type="EMBL" id="KV454411">
    <property type="protein sequence ID" value="ODQ64652.1"/>
    <property type="molecule type" value="Genomic_DNA"/>
</dbReference>
<feature type="compositionally biased region" description="Polar residues" evidence="1">
    <location>
        <begin position="231"/>
        <end position="253"/>
    </location>
</feature>
<dbReference type="PANTHER" id="PTHR42111">
    <property type="entry name" value="YALI0D23727P"/>
    <property type="match status" value="1"/>
</dbReference>
<gene>
    <name evidence="2" type="ORF">NADFUDRAFT_47269</name>
</gene>
<evidence type="ECO:0000313" key="3">
    <source>
        <dbReference type="Proteomes" id="UP000095009"/>
    </source>
</evidence>
<feature type="region of interest" description="Disordered" evidence="1">
    <location>
        <begin position="100"/>
        <end position="216"/>
    </location>
</feature>
<evidence type="ECO:0000256" key="1">
    <source>
        <dbReference type="SAM" id="MobiDB-lite"/>
    </source>
</evidence>
<protein>
    <submittedName>
        <fullName evidence="2">Uncharacterized protein</fullName>
    </submittedName>
</protein>
<name>A0A1E3PI81_9ASCO</name>
<organism evidence="2 3">
    <name type="scientific">Nadsonia fulvescens var. elongata DSM 6958</name>
    <dbReference type="NCBI Taxonomy" id="857566"/>
    <lineage>
        <taxon>Eukaryota</taxon>
        <taxon>Fungi</taxon>
        <taxon>Dikarya</taxon>
        <taxon>Ascomycota</taxon>
        <taxon>Saccharomycotina</taxon>
        <taxon>Dipodascomycetes</taxon>
        <taxon>Dipodascales</taxon>
        <taxon>Dipodascales incertae sedis</taxon>
        <taxon>Nadsonia</taxon>
    </lineage>
</organism>
<accession>A0A1E3PI81</accession>
<reference evidence="2 3" key="1">
    <citation type="journal article" date="2016" name="Proc. Natl. Acad. Sci. U.S.A.">
        <title>Comparative genomics of biotechnologically important yeasts.</title>
        <authorList>
            <person name="Riley R."/>
            <person name="Haridas S."/>
            <person name="Wolfe K.H."/>
            <person name="Lopes M.R."/>
            <person name="Hittinger C.T."/>
            <person name="Goeker M."/>
            <person name="Salamov A.A."/>
            <person name="Wisecaver J.H."/>
            <person name="Long T.M."/>
            <person name="Calvey C.H."/>
            <person name="Aerts A.L."/>
            <person name="Barry K.W."/>
            <person name="Choi C."/>
            <person name="Clum A."/>
            <person name="Coughlan A.Y."/>
            <person name="Deshpande S."/>
            <person name="Douglass A.P."/>
            <person name="Hanson S.J."/>
            <person name="Klenk H.-P."/>
            <person name="LaButti K.M."/>
            <person name="Lapidus A."/>
            <person name="Lindquist E.A."/>
            <person name="Lipzen A.M."/>
            <person name="Meier-Kolthoff J.P."/>
            <person name="Ohm R.A."/>
            <person name="Otillar R.P."/>
            <person name="Pangilinan J.L."/>
            <person name="Peng Y."/>
            <person name="Rokas A."/>
            <person name="Rosa C.A."/>
            <person name="Scheuner C."/>
            <person name="Sibirny A.A."/>
            <person name="Slot J.C."/>
            <person name="Stielow J.B."/>
            <person name="Sun H."/>
            <person name="Kurtzman C.P."/>
            <person name="Blackwell M."/>
            <person name="Grigoriev I.V."/>
            <person name="Jeffries T.W."/>
        </authorList>
    </citation>
    <scope>NUCLEOTIDE SEQUENCE [LARGE SCALE GENOMIC DNA]</scope>
    <source>
        <strain evidence="2 3">DSM 6958</strain>
    </source>
</reference>
<feature type="region of interest" description="Disordered" evidence="1">
    <location>
        <begin position="281"/>
        <end position="301"/>
    </location>
</feature>
<dbReference type="Proteomes" id="UP000095009">
    <property type="component" value="Unassembled WGS sequence"/>
</dbReference>
<dbReference type="AlphaFoldDB" id="A0A1E3PI81"/>
<feature type="compositionally biased region" description="Polar residues" evidence="1">
    <location>
        <begin position="184"/>
        <end position="194"/>
    </location>
</feature>
<feature type="region of interest" description="Disordered" evidence="1">
    <location>
        <begin position="231"/>
        <end position="260"/>
    </location>
</feature>
<feature type="compositionally biased region" description="Basic and acidic residues" evidence="1">
    <location>
        <begin position="195"/>
        <end position="210"/>
    </location>
</feature>
<evidence type="ECO:0000313" key="2">
    <source>
        <dbReference type="EMBL" id="ODQ64652.1"/>
    </source>
</evidence>
<proteinExistence type="predicted"/>
<feature type="compositionally biased region" description="Polar residues" evidence="1">
    <location>
        <begin position="112"/>
        <end position="156"/>
    </location>
</feature>